<dbReference type="AlphaFoldDB" id="A0AAD1RBV0"/>
<evidence type="ECO:0000313" key="3">
    <source>
        <dbReference type="Proteomes" id="UP001295444"/>
    </source>
</evidence>
<protein>
    <submittedName>
        <fullName evidence="2">Uncharacterized protein</fullName>
    </submittedName>
</protein>
<sequence length="190" mass="21387">MVRRESSRSSLRCRHTCLSHWRSPAESESHMERAKMAAESRPSSLKTPETQTNQEDGIAKAFDTFWAKYREITLQNETQCALTAPTQSNSQIARIPSLKAARGKAEATPQAATIRTPYYTPRTAHGARRPSSKPATCGATQRNNAACRHRLPKYLPSDPGETPRKKWREKWRYYVGAMGGFLHSKTRGVV</sequence>
<name>A0AAD1RBV0_PELCU</name>
<keyword evidence="3" id="KW-1185">Reference proteome</keyword>
<feature type="region of interest" description="Disordered" evidence="1">
    <location>
        <begin position="22"/>
        <end position="52"/>
    </location>
</feature>
<proteinExistence type="predicted"/>
<dbReference type="EMBL" id="OW240913">
    <property type="protein sequence ID" value="CAH2247224.1"/>
    <property type="molecule type" value="Genomic_DNA"/>
</dbReference>
<feature type="compositionally biased region" description="Polar residues" evidence="1">
    <location>
        <begin position="41"/>
        <end position="52"/>
    </location>
</feature>
<reference evidence="2" key="1">
    <citation type="submission" date="2022-03" db="EMBL/GenBank/DDBJ databases">
        <authorList>
            <person name="Alioto T."/>
            <person name="Alioto T."/>
            <person name="Gomez Garrido J."/>
        </authorList>
    </citation>
    <scope>NUCLEOTIDE SEQUENCE</scope>
</reference>
<evidence type="ECO:0000256" key="1">
    <source>
        <dbReference type="SAM" id="MobiDB-lite"/>
    </source>
</evidence>
<evidence type="ECO:0000313" key="2">
    <source>
        <dbReference type="EMBL" id="CAH2247224.1"/>
    </source>
</evidence>
<organism evidence="2 3">
    <name type="scientific">Pelobates cultripes</name>
    <name type="common">Western spadefoot toad</name>
    <dbReference type="NCBI Taxonomy" id="61616"/>
    <lineage>
        <taxon>Eukaryota</taxon>
        <taxon>Metazoa</taxon>
        <taxon>Chordata</taxon>
        <taxon>Craniata</taxon>
        <taxon>Vertebrata</taxon>
        <taxon>Euteleostomi</taxon>
        <taxon>Amphibia</taxon>
        <taxon>Batrachia</taxon>
        <taxon>Anura</taxon>
        <taxon>Pelobatoidea</taxon>
        <taxon>Pelobatidae</taxon>
        <taxon>Pelobates</taxon>
    </lineage>
</organism>
<feature type="region of interest" description="Disordered" evidence="1">
    <location>
        <begin position="121"/>
        <end position="142"/>
    </location>
</feature>
<gene>
    <name evidence="2" type="ORF">PECUL_23A004147</name>
</gene>
<accession>A0AAD1RBV0</accession>
<feature type="compositionally biased region" description="Basic and acidic residues" evidence="1">
    <location>
        <begin position="23"/>
        <end position="38"/>
    </location>
</feature>
<dbReference type="Proteomes" id="UP001295444">
    <property type="component" value="Chromosome 02"/>
</dbReference>